<dbReference type="Proteomes" id="UP000288805">
    <property type="component" value="Unassembled WGS sequence"/>
</dbReference>
<name>A0A438BNZ3_VITVI</name>
<protein>
    <submittedName>
        <fullName evidence="2">Uncharacterized protein</fullName>
    </submittedName>
</protein>
<sequence>MCKLSQNTNTIFKGIPEDLRLKQSPLRTSGHPFKFLHRPWPKQEEPRPHLRQAPFIPSSQLTAPKKKARISAPAEPSEPSSKPQPPTIESQIPSRMTPELQPELRDSFHLLQRYHLEHLMTPRDFFYARVALDFYQSMTMHRIQDPTVIHFTIDERHEGCLTCSYLLRKELPPSMFFIDALLPQHLSTSAYGAEERDLLEALSGYRGILFSPHHLIMAVLLTLKRRRICQEIFTLNKLTSMTAYDVEPGPQLDQSIQRDHNQTRGATAMRYLQT</sequence>
<comment type="caution">
    <text evidence="2">The sequence shown here is derived from an EMBL/GenBank/DDBJ whole genome shotgun (WGS) entry which is preliminary data.</text>
</comment>
<accession>A0A438BNZ3</accession>
<proteinExistence type="predicted"/>
<feature type="compositionally biased region" description="Low complexity" evidence="1">
    <location>
        <begin position="71"/>
        <end position="81"/>
    </location>
</feature>
<reference evidence="2 3" key="1">
    <citation type="journal article" date="2018" name="PLoS Genet.">
        <title>Population sequencing reveals clonal diversity and ancestral inbreeding in the grapevine cultivar Chardonnay.</title>
        <authorList>
            <person name="Roach M.J."/>
            <person name="Johnson D.L."/>
            <person name="Bohlmann J."/>
            <person name="van Vuuren H.J."/>
            <person name="Jones S.J."/>
            <person name="Pretorius I.S."/>
            <person name="Schmidt S.A."/>
            <person name="Borneman A.R."/>
        </authorList>
    </citation>
    <scope>NUCLEOTIDE SEQUENCE [LARGE SCALE GENOMIC DNA]</scope>
    <source>
        <strain evidence="3">cv. Chardonnay</strain>
        <tissue evidence="2">Leaf</tissue>
    </source>
</reference>
<evidence type="ECO:0000256" key="1">
    <source>
        <dbReference type="SAM" id="MobiDB-lite"/>
    </source>
</evidence>
<evidence type="ECO:0000313" key="2">
    <source>
        <dbReference type="EMBL" id="RVW12693.1"/>
    </source>
</evidence>
<dbReference type="EMBL" id="QGNW01002687">
    <property type="protein sequence ID" value="RVW12693.1"/>
    <property type="molecule type" value="Genomic_DNA"/>
</dbReference>
<organism evidence="2 3">
    <name type="scientific">Vitis vinifera</name>
    <name type="common">Grape</name>
    <dbReference type="NCBI Taxonomy" id="29760"/>
    <lineage>
        <taxon>Eukaryota</taxon>
        <taxon>Viridiplantae</taxon>
        <taxon>Streptophyta</taxon>
        <taxon>Embryophyta</taxon>
        <taxon>Tracheophyta</taxon>
        <taxon>Spermatophyta</taxon>
        <taxon>Magnoliopsida</taxon>
        <taxon>eudicotyledons</taxon>
        <taxon>Gunneridae</taxon>
        <taxon>Pentapetalae</taxon>
        <taxon>rosids</taxon>
        <taxon>Vitales</taxon>
        <taxon>Vitaceae</taxon>
        <taxon>Viteae</taxon>
        <taxon>Vitis</taxon>
    </lineage>
</organism>
<evidence type="ECO:0000313" key="3">
    <source>
        <dbReference type="Proteomes" id="UP000288805"/>
    </source>
</evidence>
<dbReference type="AlphaFoldDB" id="A0A438BNZ3"/>
<feature type="region of interest" description="Disordered" evidence="1">
    <location>
        <begin position="23"/>
        <end position="98"/>
    </location>
</feature>
<gene>
    <name evidence="2" type="ORF">CK203_115026</name>
</gene>